<dbReference type="GO" id="GO:0005737">
    <property type="term" value="C:cytoplasm"/>
    <property type="evidence" value="ECO:0007669"/>
    <property type="project" value="UniProtKB-SubCell"/>
</dbReference>
<keyword evidence="9 14" id="KW-0133">Cell shape</keyword>
<keyword evidence="19" id="KW-1185">Reference proteome</keyword>
<dbReference type="FunCoup" id="A0A543B3D4">
    <property type="interactions" value="50"/>
</dbReference>
<keyword evidence="11 14" id="KW-0131">Cell cycle</keyword>
<comment type="catalytic activity">
    <reaction evidence="13 14">
        <text>UDP-N-acetyl-alpha-D-muramate + L-alanine + ATP = UDP-N-acetyl-alpha-D-muramoyl-L-alanine + ADP + phosphate + H(+)</text>
        <dbReference type="Rhea" id="RHEA:23372"/>
        <dbReference type="ChEBI" id="CHEBI:15378"/>
        <dbReference type="ChEBI" id="CHEBI:30616"/>
        <dbReference type="ChEBI" id="CHEBI:43474"/>
        <dbReference type="ChEBI" id="CHEBI:57972"/>
        <dbReference type="ChEBI" id="CHEBI:70757"/>
        <dbReference type="ChEBI" id="CHEBI:83898"/>
        <dbReference type="ChEBI" id="CHEBI:456216"/>
        <dbReference type="EC" id="6.3.2.8"/>
    </reaction>
</comment>
<dbReference type="InterPro" id="IPR036615">
    <property type="entry name" value="Mur_ligase_C_dom_sf"/>
</dbReference>
<accession>A0A543B3D4</accession>
<dbReference type="GO" id="GO:0009252">
    <property type="term" value="P:peptidoglycan biosynthetic process"/>
    <property type="evidence" value="ECO:0007669"/>
    <property type="project" value="UniProtKB-UniRule"/>
</dbReference>
<dbReference type="UniPathway" id="UPA00219"/>
<evidence type="ECO:0000256" key="4">
    <source>
        <dbReference type="ARBA" id="ARBA00022490"/>
    </source>
</evidence>
<dbReference type="PANTHER" id="PTHR43445:SF3">
    <property type="entry name" value="UDP-N-ACETYLMURAMATE--L-ALANINE LIGASE"/>
    <property type="match status" value="1"/>
</dbReference>
<evidence type="ECO:0000259" key="17">
    <source>
        <dbReference type="Pfam" id="PF08245"/>
    </source>
</evidence>
<dbReference type="Proteomes" id="UP000317043">
    <property type="component" value="Unassembled WGS sequence"/>
</dbReference>
<organism evidence="18 19">
    <name type="scientific">Stackebrandtia endophytica</name>
    <dbReference type="NCBI Taxonomy" id="1496996"/>
    <lineage>
        <taxon>Bacteria</taxon>
        <taxon>Bacillati</taxon>
        <taxon>Actinomycetota</taxon>
        <taxon>Actinomycetes</taxon>
        <taxon>Glycomycetales</taxon>
        <taxon>Glycomycetaceae</taxon>
        <taxon>Stackebrandtia</taxon>
    </lineage>
</organism>
<dbReference type="InterPro" id="IPR013221">
    <property type="entry name" value="Mur_ligase_cen"/>
</dbReference>
<evidence type="ECO:0000256" key="3">
    <source>
        <dbReference type="ARBA" id="ARBA00012211"/>
    </source>
</evidence>
<proteinExistence type="inferred from homology"/>
<reference evidence="18 19" key="1">
    <citation type="submission" date="2019-06" db="EMBL/GenBank/DDBJ databases">
        <title>Sequencing the genomes of 1000 actinobacteria strains.</title>
        <authorList>
            <person name="Klenk H.-P."/>
        </authorList>
    </citation>
    <scope>NUCLEOTIDE SEQUENCE [LARGE SCALE GENOMIC DNA]</scope>
    <source>
        <strain evidence="18 19">DSM 45928</strain>
    </source>
</reference>
<evidence type="ECO:0000256" key="10">
    <source>
        <dbReference type="ARBA" id="ARBA00022984"/>
    </source>
</evidence>
<evidence type="ECO:0000259" key="15">
    <source>
        <dbReference type="Pfam" id="PF01225"/>
    </source>
</evidence>
<comment type="function">
    <text evidence="14">Cell wall formation.</text>
</comment>
<keyword evidence="12 14" id="KW-0961">Cell wall biogenesis/degradation</keyword>
<dbReference type="SUPFAM" id="SSF53244">
    <property type="entry name" value="MurD-like peptide ligases, peptide-binding domain"/>
    <property type="match status" value="1"/>
</dbReference>
<dbReference type="Pfam" id="PF02875">
    <property type="entry name" value="Mur_ligase_C"/>
    <property type="match status" value="1"/>
</dbReference>
<feature type="domain" description="Mur ligase central" evidence="17">
    <location>
        <begin position="167"/>
        <end position="300"/>
    </location>
</feature>
<evidence type="ECO:0000313" key="18">
    <source>
        <dbReference type="EMBL" id="TQL79280.1"/>
    </source>
</evidence>
<evidence type="ECO:0000256" key="12">
    <source>
        <dbReference type="ARBA" id="ARBA00023316"/>
    </source>
</evidence>
<dbReference type="InterPro" id="IPR000713">
    <property type="entry name" value="Mur_ligase_N"/>
</dbReference>
<comment type="pathway">
    <text evidence="2 14">Cell wall biogenesis; peptidoglycan biosynthesis.</text>
</comment>
<sequence>MTMTSPMDEGTTAEDLGHVLFIGVGGVGMSGLARLYATRGLPTSGSELHDWPSLPELARLGVTVHRDHRPENLDGVDTVVRSTAHPDDHIELAEARRRGLRIYHRSEALAAAMTGKTSIVVTGTHGKTTTTAMIQEMLANCGLDPSFVNGGESPDGRSGGHGGGVHFVTEADESDRSFLRYRPDIAILTNIDADHLNNYGSVDGLADGFAEFLRGTTSGGSIVVCGDDPRAAEVGRRLADEGRDVVSYGIADTADLQVLNLSSTTEGVSYRAVFGGRDLGEFRVPVPGAHLGLNSAAAVLTGLRLGLDVDDIRKGLSTFSGVRRRFELTGTVAGVRVYDEYAYHPTAMTAALTTLKELAGDSRLLVVFQPYRAYRTRDFLSEIADALGIADMAVVMEVFGPGEAIEPGKGGLGVCEAIDLPDDHKWFVPQWDEIPPLVKRLTRPGDVVVTMGAPPISLMPADIRAALAD</sequence>
<evidence type="ECO:0000256" key="13">
    <source>
        <dbReference type="ARBA" id="ARBA00047833"/>
    </source>
</evidence>
<dbReference type="InterPro" id="IPR004101">
    <property type="entry name" value="Mur_ligase_C"/>
</dbReference>
<comment type="caution">
    <text evidence="18">The sequence shown here is derived from an EMBL/GenBank/DDBJ whole genome shotgun (WGS) entry which is preliminary data.</text>
</comment>
<evidence type="ECO:0000256" key="8">
    <source>
        <dbReference type="ARBA" id="ARBA00022840"/>
    </source>
</evidence>
<keyword evidence="10 14" id="KW-0573">Peptidoglycan synthesis</keyword>
<dbReference type="GO" id="GO:0071555">
    <property type="term" value="P:cell wall organization"/>
    <property type="evidence" value="ECO:0007669"/>
    <property type="project" value="UniProtKB-KW"/>
</dbReference>
<dbReference type="InterPro" id="IPR036565">
    <property type="entry name" value="Mur-like_cat_sf"/>
</dbReference>
<dbReference type="SUPFAM" id="SSF53623">
    <property type="entry name" value="MurD-like peptide ligases, catalytic domain"/>
    <property type="match status" value="1"/>
</dbReference>
<dbReference type="NCBIfam" id="TIGR01082">
    <property type="entry name" value="murC"/>
    <property type="match status" value="1"/>
</dbReference>
<dbReference type="RefSeq" id="WP_246100302.1">
    <property type="nucleotide sequence ID" value="NZ_JBHTGS010000002.1"/>
</dbReference>
<keyword evidence="6 14" id="KW-0132">Cell division</keyword>
<evidence type="ECO:0000256" key="1">
    <source>
        <dbReference type="ARBA" id="ARBA00004496"/>
    </source>
</evidence>
<feature type="domain" description="Mur ligase C-terminal" evidence="16">
    <location>
        <begin position="324"/>
        <end position="453"/>
    </location>
</feature>
<dbReference type="EMBL" id="VFOW01000001">
    <property type="protein sequence ID" value="TQL79280.1"/>
    <property type="molecule type" value="Genomic_DNA"/>
</dbReference>
<evidence type="ECO:0000313" key="19">
    <source>
        <dbReference type="Proteomes" id="UP000317043"/>
    </source>
</evidence>
<evidence type="ECO:0000256" key="2">
    <source>
        <dbReference type="ARBA" id="ARBA00004752"/>
    </source>
</evidence>
<protein>
    <recommendedName>
        <fullName evidence="3 14">UDP-N-acetylmuramate--L-alanine ligase</fullName>
        <ecNumber evidence="3 14">6.3.2.8</ecNumber>
    </recommendedName>
    <alternativeName>
        <fullName evidence="14">UDP-N-acetylmuramoyl-L-alanine synthetase</fullName>
    </alternativeName>
</protein>
<dbReference type="EC" id="6.3.2.8" evidence="3 14"/>
<keyword evidence="4 14" id="KW-0963">Cytoplasm</keyword>
<dbReference type="InterPro" id="IPR005758">
    <property type="entry name" value="UDP-N-AcMur_Ala_ligase_MurC"/>
</dbReference>
<gene>
    <name evidence="14" type="primary">murC</name>
    <name evidence="18" type="ORF">FB566_4881</name>
</gene>
<dbReference type="GO" id="GO:0008360">
    <property type="term" value="P:regulation of cell shape"/>
    <property type="evidence" value="ECO:0007669"/>
    <property type="project" value="UniProtKB-KW"/>
</dbReference>
<dbReference type="Pfam" id="PF01225">
    <property type="entry name" value="Mur_ligase"/>
    <property type="match status" value="1"/>
</dbReference>
<comment type="subcellular location">
    <subcellularLocation>
        <location evidence="1 14">Cytoplasm</location>
    </subcellularLocation>
</comment>
<dbReference type="HAMAP" id="MF_00046">
    <property type="entry name" value="MurC"/>
    <property type="match status" value="1"/>
</dbReference>
<keyword evidence="7 14" id="KW-0547">Nucleotide-binding</keyword>
<dbReference type="SUPFAM" id="SSF51984">
    <property type="entry name" value="MurCD N-terminal domain"/>
    <property type="match status" value="1"/>
</dbReference>
<feature type="domain" description="Mur ligase N-terminal catalytic" evidence="15">
    <location>
        <begin position="19"/>
        <end position="116"/>
    </location>
</feature>
<evidence type="ECO:0000256" key="6">
    <source>
        <dbReference type="ARBA" id="ARBA00022618"/>
    </source>
</evidence>
<feature type="binding site" evidence="14">
    <location>
        <begin position="123"/>
        <end position="129"/>
    </location>
    <ligand>
        <name>ATP</name>
        <dbReference type="ChEBI" id="CHEBI:30616"/>
    </ligand>
</feature>
<keyword evidence="8 14" id="KW-0067">ATP-binding</keyword>
<dbReference type="GO" id="GO:0005524">
    <property type="term" value="F:ATP binding"/>
    <property type="evidence" value="ECO:0007669"/>
    <property type="project" value="UniProtKB-UniRule"/>
</dbReference>
<comment type="similarity">
    <text evidence="14">Belongs to the MurCDEF family.</text>
</comment>
<dbReference type="GO" id="GO:0051301">
    <property type="term" value="P:cell division"/>
    <property type="evidence" value="ECO:0007669"/>
    <property type="project" value="UniProtKB-KW"/>
</dbReference>
<dbReference type="Pfam" id="PF08245">
    <property type="entry name" value="Mur_ligase_M"/>
    <property type="match status" value="1"/>
</dbReference>
<dbReference type="Gene3D" id="3.40.1190.10">
    <property type="entry name" value="Mur-like, catalytic domain"/>
    <property type="match status" value="1"/>
</dbReference>
<dbReference type="Gene3D" id="3.90.190.20">
    <property type="entry name" value="Mur ligase, C-terminal domain"/>
    <property type="match status" value="1"/>
</dbReference>
<name>A0A543B3D4_9ACTN</name>
<dbReference type="Gene3D" id="3.40.50.720">
    <property type="entry name" value="NAD(P)-binding Rossmann-like Domain"/>
    <property type="match status" value="1"/>
</dbReference>
<evidence type="ECO:0000259" key="16">
    <source>
        <dbReference type="Pfam" id="PF02875"/>
    </source>
</evidence>
<evidence type="ECO:0000256" key="5">
    <source>
        <dbReference type="ARBA" id="ARBA00022598"/>
    </source>
</evidence>
<dbReference type="AlphaFoldDB" id="A0A543B3D4"/>
<evidence type="ECO:0000256" key="11">
    <source>
        <dbReference type="ARBA" id="ARBA00023306"/>
    </source>
</evidence>
<keyword evidence="5 14" id="KW-0436">Ligase</keyword>
<dbReference type="PANTHER" id="PTHR43445">
    <property type="entry name" value="UDP-N-ACETYLMURAMATE--L-ALANINE LIGASE-RELATED"/>
    <property type="match status" value="1"/>
</dbReference>
<dbReference type="GO" id="GO:0008763">
    <property type="term" value="F:UDP-N-acetylmuramate-L-alanine ligase activity"/>
    <property type="evidence" value="ECO:0007669"/>
    <property type="project" value="UniProtKB-UniRule"/>
</dbReference>
<evidence type="ECO:0000256" key="14">
    <source>
        <dbReference type="HAMAP-Rule" id="MF_00046"/>
    </source>
</evidence>
<evidence type="ECO:0000256" key="9">
    <source>
        <dbReference type="ARBA" id="ARBA00022960"/>
    </source>
</evidence>
<dbReference type="InParanoid" id="A0A543B3D4"/>
<dbReference type="InterPro" id="IPR050061">
    <property type="entry name" value="MurCDEF_pg_biosynth"/>
</dbReference>
<evidence type="ECO:0000256" key="7">
    <source>
        <dbReference type="ARBA" id="ARBA00022741"/>
    </source>
</evidence>